<dbReference type="AlphaFoldDB" id="A0A7G5FEZ3"/>
<organism evidence="1 2">
    <name type="scientific">Corynebacterium hindlerae</name>
    <dbReference type="NCBI Taxonomy" id="699041"/>
    <lineage>
        <taxon>Bacteria</taxon>
        <taxon>Bacillati</taxon>
        <taxon>Actinomycetota</taxon>
        <taxon>Actinomycetes</taxon>
        <taxon>Mycobacteriales</taxon>
        <taxon>Corynebacteriaceae</taxon>
        <taxon>Corynebacterium</taxon>
    </lineage>
</organism>
<accession>A0A7G5FEZ3</accession>
<reference evidence="1 2" key="1">
    <citation type="submission" date="2020-07" db="EMBL/GenBank/DDBJ databases">
        <title>non toxigenic Corynebacterium sp. nov from a clinical source.</title>
        <authorList>
            <person name="Bernier A.-M."/>
            <person name="Bernard K."/>
        </authorList>
    </citation>
    <scope>NUCLEOTIDE SEQUENCE [LARGE SCALE GENOMIC DNA]</scope>
    <source>
        <strain evidence="2">NML 93-0612</strain>
    </source>
</reference>
<dbReference type="EMBL" id="CP059833">
    <property type="protein sequence ID" value="QMV85184.1"/>
    <property type="molecule type" value="Genomic_DNA"/>
</dbReference>
<keyword evidence="2" id="KW-1185">Reference proteome</keyword>
<name>A0A7G5FEZ3_9CORY</name>
<dbReference type="RefSeq" id="WP_182385989.1">
    <property type="nucleotide sequence ID" value="NZ_CP059833.1"/>
</dbReference>
<proteinExistence type="predicted"/>
<gene>
    <name evidence="1" type="ORF">HW450_12850</name>
</gene>
<dbReference type="Proteomes" id="UP000515570">
    <property type="component" value="Chromosome"/>
</dbReference>
<evidence type="ECO:0000313" key="1">
    <source>
        <dbReference type="EMBL" id="QMV85184.1"/>
    </source>
</evidence>
<evidence type="ECO:0000313" key="2">
    <source>
        <dbReference type="Proteomes" id="UP000515570"/>
    </source>
</evidence>
<protein>
    <submittedName>
        <fullName evidence="1">Uncharacterized protein</fullName>
    </submittedName>
</protein>
<sequence>MTAQAATMDAMVKAVQAGIFPAGSEVIWDRLGVTDAEKQVLRRELASQRASKVIQGLSAAVGNVDQPALADPNAGVDSFIPGAF</sequence>